<dbReference type="EMBL" id="CAADEY010000085">
    <property type="protein sequence ID" value="VFJ60876.1"/>
    <property type="molecule type" value="Genomic_DNA"/>
</dbReference>
<proteinExistence type="predicted"/>
<dbReference type="AlphaFoldDB" id="A0A450T2V6"/>
<sequence>MFAYTGYFENDVLIKRPYIEKEWCERVVSSWEHREEQSDGRVRFWGRIPEYGNRYLRVVTLPDQRTILNAFFDRNFK</sequence>
<gene>
    <name evidence="1" type="ORF">BECKDK2373C_GA0170839_108513</name>
</gene>
<name>A0A450T2V6_9GAMM</name>
<protein>
    <submittedName>
        <fullName evidence="1">Uncharacterized protein</fullName>
    </submittedName>
</protein>
<accession>A0A450T2V6</accession>
<organism evidence="1">
    <name type="scientific">Candidatus Kentrum sp. DK</name>
    <dbReference type="NCBI Taxonomy" id="2126562"/>
    <lineage>
        <taxon>Bacteria</taxon>
        <taxon>Pseudomonadati</taxon>
        <taxon>Pseudomonadota</taxon>
        <taxon>Gammaproteobacteria</taxon>
        <taxon>Candidatus Kentrum</taxon>
    </lineage>
</organism>
<reference evidence="1" key="1">
    <citation type="submission" date="2019-02" db="EMBL/GenBank/DDBJ databases">
        <authorList>
            <person name="Gruber-Vodicka R. H."/>
            <person name="Seah K. B. B."/>
        </authorList>
    </citation>
    <scope>NUCLEOTIDE SEQUENCE</scope>
    <source>
        <strain evidence="1">BECK_DK161</strain>
    </source>
</reference>
<evidence type="ECO:0000313" key="1">
    <source>
        <dbReference type="EMBL" id="VFJ60876.1"/>
    </source>
</evidence>